<dbReference type="EMBL" id="NVPQ01000010">
    <property type="protein sequence ID" value="PDY42788.1"/>
    <property type="molecule type" value="Genomic_DNA"/>
</dbReference>
<proteinExistence type="predicted"/>
<organism evidence="1 2">
    <name type="scientific">Bacillus wiedmannii</name>
    <dbReference type="NCBI Taxonomy" id="1890302"/>
    <lineage>
        <taxon>Bacteria</taxon>
        <taxon>Bacillati</taxon>
        <taxon>Bacillota</taxon>
        <taxon>Bacilli</taxon>
        <taxon>Bacillales</taxon>
        <taxon>Bacillaceae</taxon>
        <taxon>Bacillus</taxon>
        <taxon>Bacillus cereus group</taxon>
    </lineage>
</organism>
<reference evidence="1 2" key="1">
    <citation type="submission" date="2017-09" db="EMBL/GenBank/DDBJ databases">
        <title>Large-scale bioinformatics analysis of Bacillus genomes uncovers conserved roles of natural products in bacterial physiology.</title>
        <authorList>
            <consortium name="Agbiome Team Llc"/>
            <person name="Bleich R.M."/>
            <person name="Grubbs K.J."/>
            <person name="Santa Maria K.C."/>
            <person name="Allen S.E."/>
            <person name="Farag S."/>
            <person name="Shank E.A."/>
            <person name="Bowers A."/>
        </authorList>
    </citation>
    <scope>NUCLEOTIDE SEQUENCE [LARGE SCALE GENOMIC DNA]</scope>
    <source>
        <strain evidence="1 2">AFS098222</strain>
    </source>
</reference>
<dbReference type="AlphaFoldDB" id="A0A2A7BWW7"/>
<gene>
    <name evidence="1" type="ORF">COO17_05215</name>
</gene>
<evidence type="ECO:0000313" key="2">
    <source>
        <dbReference type="Proteomes" id="UP000220111"/>
    </source>
</evidence>
<evidence type="ECO:0000313" key="1">
    <source>
        <dbReference type="EMBL" id="PDY42788.1"/>
    </source>
</evidence>
<comment type="caution">
    <text evidence="1">The sequence shown here is derived from an EMBL/GenBank/DDBJ whole genome shotgun (WGS) entry which is preliminary data.</text>
</comment>
<sequence>MQLVDYELHRKTGHTGGYKIGGKDSDK</sequence>
<accession>A0A2A7BWW7</accession>
<dbReference type="Pfam" id="PF14414">
    <property type="entry name" value="WHH"/>
    <property type="match status" value="1"/>
</dbReference>
<protein>
    <submittedName>
        <fullName evidence="1">Uncharacterized protein</fullName>
    </submittedName>
</protein>
<dbReference type="InterPro" id="IPR032869">
    <property type="entry name" value="WHH_dom_containing"/>
</dbReference>
<dbReference type="Proteomes" id="UP000220111">
    <property type="component" value="Unassembled WGS sequence"/>
</dbReference>
<name>A0A2A7BWW7_9BACI</name>